<feature type="region of interest" description="Disordered" evidence="14">
    <location>
        <begin position="715"/>
        <end position="742"/>
    </location>
</feature>
<dbReference type="InterPro" id="IPR006085">
    <property type="entry name" value="XPG_DNA_repair_N"/>
</dbReference>
<accession>A0A9Q0AUW3</accession>
<keyword evidence="11" id="KW-0238">DNA-binding</keyword>
<comment type="cofactor">
    <cofactor evidence="1">
        <name>Mg(2+)</name>
        <dbReference type="ChEBI" id="CHEBI:18420"/>
    </cofactor>
</comment>
<feature type="region of interest" description="Disordered" evidence="14">
    <location>
        <begin position="604"/>
        <end position="649"/>
    </location>
</feature>
<feature type="region of interest" description="Disordered" evidence="14">
    <location>
        <begin position="664"/>
        <end position="700"/>
    </location>
</feature>
<keyword evidence="7" id="KW-0378">Hydrolase</keyword>
<dbReference type="Pfam" id="PF00752">
    <property type="entry name" value="XPG_N"/>
    <property type="match status" value="1"/>
</dbReference>
<feature type="region of interest" description="Disordered" evidence="14">
    <location>
        <begin position="336"/>
        <end position="363"/>
    </location>
</feature>
<evidence type="ECO:0000256" key="13">
    <source>
        <dbReference type="ARBA" id="ARBA00023242"/>
    </source>
</evidence>
<dbReference type="GO" id="GO:0003677">
    <property type="term" value="F:DNA binding"/>
    <property type="evidence" value="ECO:0007669"/>
    <property type="project" value="UniProtKB-KW"/>
</dbReference>
<keyword evidence="6" id="KW-0227">DNA damage</keyword>
<dbReference type="InterPro" id="IPR006086">
    <property type="entry name" value="XPG-I_dom"/>
</dbReference>
<dbReference type="SMART" id="SM00485">
    <property type="entry name" value="XPGN"/>
    <property type="match status" value="1"/>
</dbReference>
<dbReference type="InterPro" id="IPR029060">
    <property type="entry name" value="PIN-like_dom_sf"/>
</dbReference>
<proteinExistence type="inferred from homology"/>
<keyword evidence="10" id="KW-0267">Excision nuclease</keyword>
<keyword evidence="9" id="KW-0460">Magnesium</keyword>
<feature type="domain" description="XPG N-terminal" evidence="16">
    <location>
        <begin position="1"/>
        <end position="99"/>
    </location>
</feature>
<protein>
    <recommendedName>
        <fullName evidence="19">Exonuclease 1</fullName>
    </recommendedName>
</protein>
<dbReference type="FunFam" id="3.40.50.1010:FF:000002">
    <property type="entry name" value="Exonuclease 1, putative"/>
    <property type="match status" value="1"/>
</dbReference>
<evidence type="ECO:0000256" key="3">
    <source>
        <dbReference type="ARBA" id="ARBA00010563"/>
    </source>
</evidence>
<dbReference type="PANTHER" id="PTHR11081">
    <property type="entry name" value="FLAP ENDONUCLEASE FAMILY MEMBER"/>
    <property type="match status" value="1"/>
</dbReference>
<dbReference type="SUPFAM" id="SSF47807">
    <property type="entry name" value="5' to 3' exonuclease, C-terminal subdomain"/>
    <property type="match status" value="1"/>
</dbReference>
<evidence type="ECO:0000256" key="11">
    <source>
        <dbReference type="ARBA" id="ARBA00023125"/>
    </source>
</evidence>
<dbReference type="InterPro" id="IPR037315">
    <property type="entry name" value="EXO1_H3TH"/>
</dbReference>
<dbReference type="SMART" id="SM00279">
    <property type="entry name" value="HhH2"/>
    <property type="match status" value="1"/>
</dbReference>
<dbReference type="Proteomes" id="UP000829685">
    <property type="component" value="Unassembled WGS sequence"/>
</dbReference>
<dbReference type="GO" id="GO:0017108">
    <property type="term" value="F:5'-flap endonuclease activity"/>
    <property type="evidence" value="ECO:0007669"/>
    <property type="project" value="TreeGrafter"/>
</dbReference>
<dbReference type="SMART" id="SM00484">
    <property type="entry name" value="XPGI"/>
    <property type="match status" value="1"/>
</dbReference>
<evidence type="ECO:0000256" key="12">
    <source>
        <dbReference type="ARBA" id="ARBA00023204"/>
    </source>
</evidence>
<dbReference type="PROSITE" id="PS00841">
    <property type="entry name" value="XPG_1"/>
    <property type="match status" value="1"/>
</dbReference>
<dbReference type="PROSITE" id="PS00842">
    <property type="entry name" value="XPG_2"/>
    <property type="match status" value="1"/>
</dbReference>
<evidence type="ECO:0000259" key="15">
    <source>
        <dbReference type="SMART" id="SM00484"/>
    </source>
</evidence>
<keyword evidence="18" id="KW-1185">Reference proteome</keyword>
<dbReference type="GO" id="GO:0006281">
    <property type="term" value="P:DNA repair"/>
    <property type="evidence" value="ECO:0007669"/>
    <property type="project" value="UniProtKB-KW"/>
</dbReference>
<dbReference type="PRINTS" id="PR00853">
    <property type="entry name" value="XPGRADSUPER"/>
</dbReference>
<dbReference type="Gene3D" id="3.40.50.1010">
    <property type="entry name" value="5'-nuclease"/>
    <property type="match status" value="1"/>
</dbReference>
<evidence type="ECO:0000256" key="7">
    <source>
        <dbReference type="ARBA" id="ARBA00022801"/>
    </source>
</evidence>
<feature type="compositionally biased region" description="Low complexity" evidence="14">
    <location>
        <begin position="419"/>
        <end position="440"/>
    </location>
</feature>
<gene>
    <name evidence="17" type="ORF">JX265_001734</name>
</gene>
<reference evidence="17" key="1">
    <citation type="submission" date="2021-03" db="EMBL/GenBank/DDBJ databases">
        <title>Revisited historic fungal species revealed as producer of novel bioactive compounds through whole genome sequencing and comparative genomics.</title>
        <authorList>
            <person name="Vignolle G.A."/>
            <person name="Hochenegger N."/>
            <person name="Mach R.L."/>
            <person name="Mach-Aigner A.R."/>
            <person name="Javad Rahimi M."/>
            <person name="Salim K.A."/>
            <person name="Chan C.M."/>
            <person name="Lim L.B.L."/>
            <person name="Cai F."/>
            <person name="Druzhinina I.S."/>
            <person name="U'Ren J.M."/>
            <person name="Derntl C."/>
        </authorList>
    </citation>
    <scope>NUCLEOTIDE SEQUENCE</scope>
    <source>
        <strain evidence="17">TUCIM 5799</strain>
    </source>
</reference>
<evidence type="ECO:0000313" key="18">
    <source>
        <dbReference type="Proteomes" id="UP000829685"/>
    </source>
</evidence>
<feature type="compositionally biased region" description="Polar residues" evidence="14">
    <location>
        <begin position="612"/>
        <end position="647"/>
    </location>
</feature>
<dbReference type="Gene3D" id="1.10.150.20">
    <property type="entry name" value="5' to 3' exonuclease, C-terminal subdomain"/>
    <property type="match status" value="1"/>
</dbReference>
<dbReference type="InterPro" id="IPR036279">
    <property type="entry name" value="5-3_exonuclease_C_sf"/>
</dbReference>
<feature type="region of interest" description="Disordered" evidence="14">
    <location>
        <begin position="419"/>
        <end position="444"/>
    </location>
</feature>
<dbReference type="InterPro" id="IPR019974">
    <property type="entry name" value="XPG_CS"/>
</dbReference>
<evidence type="ECO:0000256" key="1">
    <source>
        <dbReference type="ARBA" id="ARBA00001946"/>
    </source>
</evidence>
<name>A0A9Q0AUW3_9PEZI</name>
<evidence type="ECO:0000313" key="17">
    <source>
        <dbReference type="EMBL" id="KAI1880113.1"/>
    </source>
</evidence>
<dbReference type="SUPFAM" id="SSF88723">
    <property type="entry name" value="PIN domain-like"/>
    <property type="match status" value="1"/>
</dbReference>
<keyword evidence="13" id="KW-0539">Nucleus</keyword>
<sequence>MGVTGLLPLLKSIQRPTELKKYSGETFAVDAYGWLHRGAIACAIELAQGKPTQKYITYCMRRVKMMQHFGVTPYLVFDGGPLPSKAGTEASRLQRRKDSQQAGLELLKAGKPSLAHKELQKAVDVTPEMARLVIEELKRAGLPYVVAPYEADAQMVYLERQGLVSGIVSEDSDLLVFGAKRLLTKLDDYGRCIEVNRRDFAACRDLHMADWTDAQFRHMAIFSGCDYLGGIKDFGLKTAYRMLRKYKTPEKVLKRIQLEGKLRVAPDFLDQFRQAELTFLYQRVFCPTAQEMVFLTPLPEDLNADDMPFIGAFIEASVMQAIAAADVNPITKDAIVVPPSPESRKRRASSSAHLGPMQPASAKKPIDSYFKKDQRIPLGNMDPNCFTVDPQRVATMTENGERPIVFPLPRPYVDAAASQSPSAARPYTNRLPVSSSASSRALRRRTEPIGNILADAGVYTDTSSRRQTLGSHNRGAVSTRPPKKARLCDDASLDMAPSKETSKFFPTGGKRASSKADGYLMSDDSIEDALRDLPDIDGWHSGNKKKIAVFEEVSQESTEDIPKDDDIEALNTAASETEALPSQTPLRSNLSRFTFGQDSTASSLNARRISYSRPTPASSVQSSATRSTPASSNSSIGSVSTARSTPATPLMTPLQRLGARAMNTAKQSPTPTFAVPRPVKKSSTSRRSLDNLPVNPSFVPLPSVDLDEVEALHQTEGSEDMIVPESENEEDGQENMGKRADRRLDLSRFLFA</sequence>
<evidence type="ECO:0000256" key="14">
    <source>
        <dbReference type="SAM" id="MobiDB-lite"/>
    </source>
</evidence>
<dbReference type="AlphaFoldDB" id="A0A9Q0AUW3"/>
<keyword evidence="4" id="KW-0540">Nuclease</keyword>
<dbReference type="GO" id="GO:0035312">
    <property type="term" value="F:5'-3' DNA exonuclease activity"/>
    <property type="evidence" value="ECO:0007669"/>
    <property type="project" value="InterPro"/>
</dbReference>
<evidence type="ECO:0000259" key="16">
    <source>
        <dbReference type="SMART" id="SM00485"/>
    </source>
</evidence>
<comment type="caution">
    <text evidence="17">The sequence shown here is derived from an EMBL/GenBank/DDBJ whole genome shotgun (WGS) entry which is preliminary data.</text>
</comment>
<comment type="subcellular location">
    <subcellularLocation>
        <location evidence="2">Nucleus</location>
    </subcellularLocation>
</comment>
<evidence type="ECO:0000256" key="5">
    <source>
        <dbReference type="ARBA" id="ARBA00022723"/>
    </source>
</evidence>
<evidence type="ECO:0000256" key="6">
    <source>
        <dbReference type="ARBA" id="ARBA00022763"/>
    </source>
</evidence>
<evidence type="ECO:0008006" key="19">
    <source>
        <dbReference type="Google" id="ProtNLM"/>
    </source>
</evidence>
<keyword evidence="12" id="KW-0234">DNA repair</keyword>
<feature type="domain" description="XPG-I" evidence="15">
    <location>
        <begin position="138"/>
        <end position="208"/>
    </location>
</feature>
<evidence type="ECO:0000256" key="8">
    <source>
        <dbReference type="ARBA" id="ARBA00022839"/>
    </source>
</evidence>
<organism evidence="17 18">
    <name type="scientific">Neoarthrinium moseri</name>
    <dbReference type="NCBI Taxonomy" id="1658444"/>
    <lineage>
        <taxon>Eukaryota</taxon>
        <taxon>Fungi</taxon>
        <taxon>Dikarya</taxon>
        <taxon>Ascomycota</taxon>
        <taxon>Pezizomycotina</taxon>
        <taxon>Sordariomycetes</taxon>
        <taxon>Xylariomycetidae</taxon>
        <taxon>Amphisphaeriales</taxon>
        <taxon>Apiosporaceae</taxon>
        <taxon>Neoarthrinium</taxon>
    </lineage>
</organism>
<dbReference type="InterPro" id="IPR006084">
    <property type="entry name" value="XPG/Rad2"/>
</dbReference>
<dbReference type="CDD" id="cd09908">
    <property type="entry name" value="H3TH_EXO1"/>
    <property type="match status" value="1"/>
</dbReference>
<dbReference type="FunFam" id="1.10.150.20:FF:000011">
    <property type="entry name" value="exonuclease 1"/>
    <property type="match status" value="1"/>
</dbReference>
<dbReference type="InterPro" id="IPR008918">
    <property type="entry name" value="HhH2"/>
</dbReference>
<dbReference type="Pfam" id="PF00867">
    <property type="entry name" value="XPG_I"/>
    <property type="match status" value="1"/>
</dbReference>
<dbReference type="EMBL" id="JAFIMR010000003">
    <property type="protein sequence ID" value="KAI1880113.1"/>
    <property type="molecule type" value="Genomic_DNA"/>
</dbReference>
<keyword evidence="8" id="KW-0269">Exonuclease</keyword>
<comment type="similarity">
    <text evidence="3">Belongs to the XPG/RAD2 endonuclease family. EXO1 subfamily.</text>
</comment>
<feature type="compositionally biased region" description="Polar residues" evidence="14">
    <location>
        <begin position="462"/>
        <end position="471"/>
    </location>
</feature>
<evidence type="ECO:0000256" key="4">
    <source>
        <dbReference type="ARBA" id="ARBA00022722"/>
    </source>
</evidence>
<dbReference type="InterPro" id="IPR044752">
    <property type="entry name" value="PIN-like_EXO1"/>
</dbReference>
<dbReference type="CDD" id="cd09857">
    <property type="entry name" value="PIN_EXO1"/>
    <property type="match status" value="1"/>
</dbReference>
<keyword evidence="5" id="KW-0479">Metal-binding</keyword>
<evidence type="ECO:0000256" key="2">
    <source>
        <dbReference type="ARBA" id="ARBA00004123"/>
    </source>
</evidence>
<dbReference type="GO" id="GO:0046872">
    <property type="term" value="F:metal ion binding"/>
    <property type="evidence" value="ECO:0007669"/>
    <property type="project" value="UniProtKB-KW"/>
</dbReference>
<dbReference type="GO" id="GO:0005634">
    <property type="term" value="C:nucleus"/>
    <property type="evidence" value="ECO:0007669"/>
    <property type="project" value="UniProtKB-SubCell"/>
</dbReference>
<evidence type="ECO:0000256" key="9">
    <source>
        <dbReference type="ARBA" id="ARBA00022842"/>
    </source>
</evidence>
<feature type="region of interest" description="Disordered" evidence="14">
    <location>
        <begin position="462"/>
        <end position="485"/>
    </location>
</feature>
<dbReference type="PANTHER" id="PTHR11081:SF65">
    <property type="entry name" value="DNA DAMAGE-INDUCIBLE PROTEIN DIN7-RELATED"/>
    <property type="match status" value="1"/>
</dbReference>
<evidence type="ECO:0000256" key="10">
    <source>
        <dbReference type="ARBA" id="ARBA00022881"/>
    </source>
</evidence>